<evidence type="ECO:0000313" key="3">
    <source>
        <dbReference type="Proteomes" id="UP001139410"/>
    </source>
</evidence>
<keyword evidence="3" id="KW-1185">Reference proteome</keyword>
<sequence>MRAAIIAVSLAALLAGQAKSAEPEAPTTSLRAPDPAAVDAAVLMLEAQDFEAQILSTTDVMIEGMVAVQIEQLQKSSDEPIPDDFLTSFRQTMREHATGTMKAKMPSIKRQAAEIYAREFTVAELQRMAEIAGDPVMVKSRAKGQALSSQLMLVGMNAMRESQEELKQKLEQMVRDYAKKAGLTIDDNS</sequence>
<accession>A0A9X1QL87</accession>
<organism evidence="2 3">
    <name type="scientific">Sphingomonas cremea</name>
    <dbReference type="NCBI Taxonomy" id="2904799"/>
    <lineage>
        <taxon>Bacteria</taxon>
        <taxon>Pseudomonadati</taxon>
        <taxon>Pseudomonadota</taxon>
        <taxon>Alphaproteobacteria</taxon>
        <taxon>Sphingomonadales</taxon>
        <taxon>Sphingomonadaceae</taxon>
        <taxon>Sphingomonas</taxon>
    </lineage>
</organism>
<reference evidence="2" key="1">
    <citation type="submission" date="2022-01" db="EMBL/GenBank/DDBJ databases">
        <authorList>
            <person name="Jo J.-H."/>
            <person name="Im W.-T."/>
        </authorList>
    </citation>
    <scope>NUCLEOTIDE SEQUENCE</scope>
    <source>
        <strain evidence="2">G124</strain>
    </source>
</reference>
<dbReference type="Proteomes" id="UP001139410">
    <property type="component" value="Unassembled WGS sequence"/>
</dbReference>
<dbReference type="AlphaFoldDB" id="A0A9X1QL87"/>
<evidence type="ECO:0000313" key="2">
    <source>
        <dbReference type="EMBL" id="MCF2515773.1"/>
    </source>
</evidence>
<keyword evidence="1" id="KW-0732">Signal</keyword>
<evidence type="ECO:0000256" key="1">
    <source>
        <dbReference type="SAM" id="SignalP"/>
    </source>
</evidence>
<dbReference type="EMBL" id="JAKFGM010000003">
    <property type="protein sequence ID" value="MCF2515773.1"/>
    <property type="molecule type" value="Genomic_DNA"/>
</dbReference>
<feature type="chain" id="PRO_5040971605" evidence="1">
    <location>
        <begin position="21"/>
        <end position="189"/>
    </location>
</feature>
<protein>
    <submittedName>
        <fullName evidence="2">DUF2059 domain-containing protein</fullName>
    </submittedName>
</protein>
<dbReference type="RefSeq" id="WP_235068482.1">
    <property type="nucleotide sequence ID" value="NZ_JAKFGM010000003.1"/>
</dbReference>
<comment type="caution">
    <text evidence="2">The sequence shown here is derived from an EMBL/GenBank/DDBJ whole genome shotgun (WGS) entry which is preliminary data.</text>
</comment>
<feature type="signal peptide" evidence="1">
    <location>
        <begin position="1"/>
        <end position="20"/>
    </location>
</feature>
<gene>
    <name evidence="2" type="ORF">LVY65_11970</name>
</gene>
<name>A0A9X1QL87_9SPHN</name>
<proteinExistence type="predicted"/>